<organism evidence="11 12">
    <name type="scientific">Actinomadura barringtoniae</name>
    <dbReference type="NCBI Taxonomy" id="1427535"/>
    <lineage>
        <taxon>Bacteria</taxon>
        <taxon>Bacillati</taxon>
        <taxon>Actinomycetota</taxon>
        <taxon>Actinomycetes</taxon>
        <taxon>Streptosporangiales</taxon>
        <taxon>Thermomonosporaceae</taxon>
        <taxon>Actinomadura</taxon>
    </lineage>
</organism>
<feature type="binding site" evidence="9">
    <location>
        <begin position="285"/>
        <end position="290"/>
    </location>
    <ligand>
        <name>FAD</name>
        <dbReference type="ChEBI" id="CHEBI:57692"/>
    </ligand>
</feature>
<evidence type="ECO:0000256" key="6">
    <source>
        <dbReference type="ARBA" id="ARBA00039101"/>
    </source>
</evidence>
<name>A0A939TFL8_9ACTN</name>
<dbReference type="EC" id="1.4.3.3" evidence="6"/>
<dbReference type="AlphaFoldDB" id="A0A939TFL8"/>
<sequence length="308" mass="33251">MSHVIVVGAGVIGLSCAVRLAEAGHRVEVVTRENPAETTSSVSAALWFPYLALPRDRVTAWSAASYEEFLRLPPESGVRVRQGAEVLAEPSPDPWWASAVPSFERLTKIPPGYADGWTFPAPVIDMGVYLPYLITRLNALGGTLTQRSLDALPDAPLLVNCSGLGAATLADDPSLTPIRGQIMVVEQVGLTDWWVDDTDAERPCYVVPRLNDIVIGGTAQRGDWNDRADPGTAREIRSRAERLVPELRAARTLRHRVGLRPSRPSVRLETEHRPGGTVVHCYGHGGAGVTLSWGCAAEVTTTIAQLTP</sequence>
<comment type="catalytic activity">
    <reaction evidence="8">
        <text>a D-alpha-amino acid + O2 + H2O = a 2-oxocarboxylate + H2O2 + NH4(+)</text>
        <dbReference type="Rhea" id="RHEA:21816"/>
        <dbReference type="ChEBI" id="CHEBI:15377"/>
        <dbReference type="ChEBI" id="CHEBI:15379"/>
        <dbReference type="ChEBI" id="CHEBI:16240"/>
        <dbReference type="ChEBI" id="CHEBI:28938"/>
        <dbReference type="ChEBI" id="CHEBI:35179"/>
        <dbReference type="ChEBI" id="CHEBI:59871"/>
        <dbReference type="EC" id="1.4.3.3"/>
    </reaction>
    <physiologicalReaction direction="left-to-right" evidence="8">
        <dbReference type="Rhea" id="RHEA:21817"/>
    </physiologicalReaction>
</comment>
<evidence type="ECO:0000313" key="11">
    <source>
        <dbReference type="EMBL" id="MBO2454510.1"/>
    </source>
</evidence>
<feature type="binding site" evidence="9">
    <location>
        <position position="205"/>
    </location>
    <ligand>
        <name>D-dopa</name>
        <dbReference type="ChEBI" id="CHEBI:149689"/>
    </ligand>
</feature>
<feature type="binding site" evidence="9">
    <location>
        <position position="286"/>
    </location>
    <ligand>
        <name>D-dopa</name>
        <dbReference type="ChEBI" id="CHEBI:149689"/>
    </ligand>
</feature>
<evidence type="ECO:0000256" key="4">
    <source>
        <dbReference type="ARBA" id="ARBA00022827"/>
    </source>
</evidence>
<comment type="caution">
    <text evidence="11">The sequence shown here is derived from an EMBL/GenBank/DDBJ whole genome shotgun (WGS) entry which is preliminary data.</text>
</comment>
<dbReference type="GO" id="GO:0003884">
    <property type="term" value="F:D-amino-acid oxidase activity"/>
    <property type="evidence" value="ECO:0007669"/>
    <property type="project" value="UniProtKB-EC"/>
</dbReference>
<evidence type="ECO:0000256" key="8">
    <source>
        <dbReference type="ARBA" id="ARBA00049547"/>
    </source>
</evidence>
<dbReference type="RefSeq" id="WP_208262720.1">
    <property type="nucleotide sequence ID" value="NZ_JAGEOJ010000027.1"/>
</dbReference>
<proteinExistence type="inferred from homology"/>
<evidence type="ECO:0000256" key="1">
    <source>
        <dbReference type="ARBA" id="ARBA00001974"/>
    </source>
</evidence>
<dbReference type="EMBL" id="JAGEOJ010000027">
    <property type="protein sequence ID" value="MBO2454510.1"/>
    <property type="molecule type" value="Genomic_DNA"/>
</dbReference>
<feature type="domain" description="FAD dependent oxidoreductase" evidence="10">
    <location>
        <begin position="3"/>
        <end position="300"/>
    </location>
</feature>
<feature type="binding site" evidence="9">
    <location>
        <position position="260"/>
    </location>
    <ligand>
        <name>D-dopa</name>
        <dbReference type="ChEBI" id="CHEBI:149689"/>
    </ligand>
</feature>
<dbReference type="InterPro" id="IPR023209">
    <property type="entry name" value="DAO"/>
</dbReference>
<dbReference type="PANTHER" id="PTHR11530">
    <property type="entry name" value="D-AMINO ACID OXIDASE"/>
    <property type="match status" value="1"/>
</dbReference>
<evidence type="ECO:0000256" key="9">
    <source>
        <dbReference type="PIRSR" id="PIRSR000189-1"/>
    </source>
</evidence>
<evidence type="ECO:0000256" key="3">
    <source>
        <dbReference type="ARBA" id="ARBA00022630"/>
    </source>
</evidence>
<evidence type="ECO:0000256" key="7">
    <source>
        <dbReference type="ARBA" id="ARBA00039751"/>
    </source>
</evidence>
<keyword evidence="12" id="KW-1185">Reference proteome</keyword>
<evidence type="ECO:0000256" key="5">
    <source>
        <dbReference type="ARBA" id="ARBA00023002"/>
    </source>
</evidence>
<dbReference type="Pfam" id="PF01266">
    <property type="entry name" value="DAO"/>
    <property type="match status" value="1"/>
</dbReference>
<comment type="similarity">
    <text evidence="2">Belongs to the DAMOX/DASOX family.</text>
</comment>
<evidence type="ECO:0000259" key="10">
    <source>
        <dbReference type="Pfam" id="PF01266"/>
    </source>
</evidence>
<dbReference type="InterPro" id="IPR006076">
    <property type="entry name" value="FAD-dep_OxRdtase"/>
</dbReference>
<dbReference type="Gene3D" id="3.30.9.10">
    <property type="entry name" value="D-Amino Acid Oxidase, subunit A, domain 2"/>
    <property type="match status" value="1"/>
</dbReference>
<gene>
    <name evidence="11" type="ORF">J4573_46005</name>
</gene>
<dbReference type="PIRSF" id="PIRSF000189">
    <property type="entry name" value="D-aa_oxidase"/>
    <property type="match status" value="1"/>
</dbReference>
<feature type="binding site" evidence="9">
    <location>
        <begin position="44"/>
        <end position="46"/>
    </location>
    <ligand>
        <name>FAD</name>
        <dbReference type="ChEBI" id="CHEBI:57692"/>
    </ligand>
</feature>
<keyword evidence="5" id="KW-0560">Oxidoreductase</keyword>
<reference evidence="11" key="1">
    <citation type="submission" date="2021-03" db="EMBL/GenBank/DDBJ databases">
        <authorList>
            <person name="Kanchanasin P."/>
            <person name="Saeng-In P."/>
            <person name="Phongsopitanun W."/>
            <person name="Yuki M."/>
            <person name="Kudo T."/>
            <person name="Ohkuma M."/>
            <person name="Tanasupawat S."/>
        </authorList>
    </citation>
    <scope>NUCLEOTIDE SEQUENCE</scope>
    <source>
        <strain evidence="11">GKU 128</strain>
    </source>
</reference>
<dbReference type="Proteomes" id="UP000669179">
    <property type="component" value="Unassembled WGS sequence"/>
</dbReference>
<accession>A0A939TFL8</accession>
<evidence type="ECO:0000256" key="2">
    <source>
        <dbReference type="ARBA" id="ARBA00006730"/>
    </source>
</evidence>
<feature type="binding site" evidence="9">
    <location>
        <begin position="39"/>
        <end position="40"/>
    </location>
    <ligand>
        <name>FAD</name>
        <dbReference type="ChEBI" id="CHEBI:57692"/>
    </ligand>
</feature>
<dbReference type="Gene3D" id="3.40.50.720">
    <property type="entry name" value="NAD(P)-binding Rossmann-like Domain"/>
    <property type="match status" value="1"/>
</dbReference>
<dbReference type="GO" id="GO:0019478">
    <property type="term" value="P:D-amino acid catabolic process"/>
    <property type="evidence" value="ECO:0007669"/>
    <property type="project" value="TreeGrafter"/>
</dbReference>
<dbReference type="GO" id="GO:0005737">
    <property type="term" value="C:cytoplasm"/>
    <property type="evidence" value="ECO:0007669"/>
    <property type="project" value="TreeGrafter"/>
</dbReference>
<comment type="cofactor">
    <cofactor evidence="1 9">
        <name>FAD</name>
        <dbReference type="ChEBI" id="CHEBI:57692"/>
    </cofactor>
</comment>
<keyword evidence="4 9" id="KW-0274">FAD</keyword>
<dbReference type="SUPFAM" id="SSF51971">
    <property type="entry name" value="Nucleotide-binding domain"/>
    <property type="match status" value="1"/>
</dbReference>
<dbReference type="GO" id="GO:0071949">
    <property type="term" value="F:FAD binding"/>
    <property type="evidence" value="ECO:0007669"/>
    <property type="project" value="InterPro"/>
</dbReference>
<protein>
    <recommendedName>
        <fullName evidence="7">D-amino-acid oxidase</fullName>
        <ecNumber evidence="6">1.4.3.3</ecNumber>
    </recommendedName>
</protein>
<dbReference type="SUPFAM" id="SSF54373">
    <property type="entry name" value="FAD-linked reductases, C-terminal domain"/>
    <property type="match status" value="1"/>
</dbReference>
<keyword evidence="3" id="KW-0285">Flavoprotein</keyword>
<evidence type="ECO:0000313" key="12">
    <source>
        <dbReference type="Proteomes" id="UP000669179"/>
    </source>
</evidence>
<dbReference type="PANTHER" id="PTHR11530:SF11">
    <property type="entry name" value="D-ASPARTATE OXIDASE"/>
    <property type="match status" value="1"/>
</dbReference>